<proteinExistence type="predicted"/>
<gene>
    <name evidence="1" type="ORF">S12H4_08550</name>
</gene>
<comment type="caution">
    <text evidence="1">The sequence shown here is derived from an EMBL/GenBank/DDBJ whole genome shotgun (WGS) entry which is preliminary data.</text>
</comment>
<evidence type="ECO:0000313" key="1">
    <source>
        <dbReference type="EMBL" id="GAI65796.1"/>
    </source>
</evidence>
<sequence length="31" mass="3244">MAGKYTDIVDIVAPSNAVAGEEVPVTVRVKN</sequence>
<dbReference type="AlphaFoldDB" id="X1RFL7"/>
<accession>X1RFL7</accession>
<feature type="non-terminal residue" evidence="1">
    <location>
        <position position="31"/>
    </location>
</feature>
<organism evidence="1">
    <name type="scientific">marine sediment metagenome</name>
    <dbReference type="NCBI Taxonomy" id="412755"/>
    <lineage>
        <taxon>unclassified sequences</taxon>
        <taxon>metagenomes</taxon>
        <taxon>ecological metagenomes</taxon>
    </lineage>
</organism>
<name>X1RFL7_9ZZZZ</name>
<reference evidence="1" key="1">
    <citation type="journal article" date="2014" name="Front. Microbiol.">
        <title>High frequency of phylogenetically diverse reductive dehalogenase-homologous genes in deep subseafloor sedimentary metagenomes.</title>
        <authorList>
            <person name="Kawai M."/>
            <person name="Futagami T."/>
            <person name="Toyoda A."/>
            <person name="Takaki Y."/>
            <person name="Nishi S."/>
            <person name="Hori S."/>
            <person name="Arai W."/>
            <person name="Tsubouchi T."/>
            <person name="Morono Y."/>
            <person name="Uchiyama I."/>
            <person name="Ito T."/>
            <person name="Fujiyama A."/>
            <person name="Inagaki F."/>
            <person name="Takami H."/>
        </authorList>
    </citation>
    <scope>NUCLEOTIDE SEQUENCE</scope>
    <source>
        <strain evidence="1">Expedition CK06-06</strain>
    </source>
</reference>
<protein>
    <submittedName>
        <fullName evidence="1">Uncharacterized protein</fullName>
    </submittedName>
</protein>
<dbReference type="EMBL" id="BARW01003318">
    <property type="protein sequence ID" value="GAI65796.1"/>
    <property type="molecule type" value="Genomic_DNA"/>
</dbReference>